<feature type="compositionally biased region" description="Basic and acidic residues" evidence="3">
    <location>
        <begin position="240"/>
        <end position="276"/>
    </location>
</feature>
<gene>
    <name evidence="4" type="primary">CCDC110</name>
</gene>
<keyword evidence="1 2" id="KW-0175">Coiled coil</keyword>
<accession>F6S1Q1</accession>
<sequence>MNMDVTDLTEKPNSLNPNNVLQHQLESFQALRMKTLQNVNMVQSEISEILSKNIIEMEHPQICSEKILPSSPPAKKILPTENPEGGLSKEKTYFEKLDLAPSEGKNSNSVAGNFIQGINNPSYIPLKDISIRKTETLVKIGSPSEQCSGLKDCDNLDSFQPFPNQSLVSSTAKIILDESKKIQPFPKPELWEELEGMCRSAKLAKEGSQKSQAKDIILGSDLPTLKNVTGARGESSEGPLKNHPEKAENHPEKAVRESSRTMRDTPSDTKSGRVSELEASIKKLNSVIGALKGSSMHLCPECGRIADRNGLSNPGHVIIPAEDHLGGFPLSCQGPKDPSPLVDSSKHAVDREKQNPSSAEPENEGSHPVKTRTDQYIAKIQQLQNYLKDATQAQKKLSELEGENLTLKMNIKPLVDMMKSVREKNADYEKTIGQLVESKKALQVRLAKAEEGSKGCAQELAKLIKSYKELQWQNKTLEAESHQRCIEKQHLMQAIEDLKSKKERVQNEKAGALEENERLNEAVAAAKKNASLLREENQKLERRVEQLVMEKTALEKELEKNQTALRQLKEEESATRSEQEALLLKIQEIREEKQNLEATLRQPGSARQKPERESGDAWLPQASTAEKLRAELQNAKAETSIFKNGLSDVGRECEVLSEMVMELQANNQILNAELKKRVQENLECESSIRRLTEDKLLLENCLRTVENEKDALQFQMRHFSRDSRLLSDDISLQYGDSVKLGYISRKKKYWFEKSIGICEEKPASRPKTSEGVY</sequence>
<dbReference type="FunCoup" id="F6S1Q1">
    <property type="interactions" value="392"/>
</dbReference>
<feature type="region of interest" description="Disordered" evidence="3">
    <location>
        <begin position="596"/>
        <end position="616"/>
    </location>
</feature>
<dbReference type="InParanoid" id="F6S1Q1"/>
<name>F6S1Q1_ORNAN</name>
<dbReference type="GeneTree" id="ENSGT01150000288939"/>
<dbReference type="eggNOG" id="ENOG502QR3F">
    <property type="taxonomic scope" value="Eukaryota"/>
</dbReference>
<reference evidence="4" key="3">
    <citation type="submission" date="2025-09" db="UniProtKB">
        <authorList>
            <consortium name="Ensembl"/>
        </authorList>
    </citation>
    <scope>IDENTIFICATION</scope>
    <source>
        <strain evidence="4">Glennie</strain>
    </source>
</reference>
<reference evidence="4" key="2">
    <citation type="submission" date="2025-08" db="UniProtKB">
        <authorList>
            <consortium name="Ensembl"/>
        </authorList>
    </citation>
    <scope>IDENTIFICATION</scope>
    <source>
        <strain evidence="4">Glennie</strain>
    </source>
</reference>
<dbReference type="Proteomes" id="UP000002279">
    <property type="component" value="Chromosome 12"/>
</dbReference>
<protein>
    <submittedName>
        <fullName evidence="4">Coiled-coil domain containing 110</fullName>
    </submittedName>
</protein>
<dbReference type="AlphaFoldDB" id="F6S1Q1"/>
<feature type="coiled-coil region" evidence="2">
    <location>
        <begin position="653"/>
        <end position="708"/>
    </location>
</feature>
<dbReference type="Ensembl" id="ENSOANT00000030950.3">
    <property type="protein sequence ID" value="ENSOANP00000027150.3"/>
    <property type="gene ID" value="ENSOANG00000007705.4"/>
</dbReference>
<evidence type="ECO:0000256" key="1">
    <source>
        <dbReference type="ARBA" id="ARBA00023054"/>
    </source>
</evidence>
<organism evidence="4 5">
    <name type="scientific">Ornithorhynchus anatinus</name>
    <name type="common">Duckbill platypus</name>
    <dbReference type="NCBI Taxonomy" id="9258"/>
    <lineage>
        <taxon>Eukaryota</taxon>
        <taxon>Metazoa</taxon>
        <taxon>Chordata</taxon>
        <taxon>Craniata</taxon>
        <taxon>Vertebrata</taxon>
        <taxon>Euteleostomi</taxon>
        <taxon>Mammalia</taxon>
        <taxon>Monotremata</taxon>
        <taxon>Ornithorhynchidae</taxon>
        <taxon>Ornithorhynchus</taxon>
    </lineage>
</organism>
<evidence type="ECO:0000256" key="3">
    <source>
        <dbReference type="SAM" id="MobiDB-lite"/>
    </source>
</evidence>
<feature type="region of interest" description="Disordered" evidence="3">
    <location>
        <begin position="328"/>
        <end position="372"/>
    </location>
</feature>
<feature type="region of interest" description="Disordered" evidence="3">
    <location>
        <begin position="225"/>
        <end position="276"/>
    </location>
</feature>
<dbReference type="Bgee" id="ENSOANG00000007705">
    <property type="expression patterns" value="Expressed in testis and 1 other cell type or tissue"/>
</dbReference>
<feature type="compositionally biased region" description="Basic and acidic residues" evidence="3">
    <location>
        <begin position="344"/>
        <end position="354"/>
    </location>
</feature>
<feature type="coiled-coil region" evidence="2">
    <location>
        <begin position="380"/>
        <end position="410"/>
    </location>
</feature>
<dbReference type="OMA" id="CQIHFKD"/>
<evidence type="ECO:0000313" key="4">
    <source>
        <dbReference type="Ensembl" id="ENSOANP00000027150.3"/>
    </source>
</evidence>
<dbReference type="HOGENOM" id="CLU_018125_0_0_1"/>
<proteinExistence type="predicted"/>
<evidence type="ECO:0000313" key="5">
    <source>
        <dbReference type="Proteomes" id="UP000002279"/>
    </source>
</evidence>
<reference evidence="4 5" key="1">
    <citation type="journal article" date="2008" name="Nature">
        <title>Genome analysis of the platypus reveals unique signatures of evolution.</title>
        <authorList>
            <person name="Warren W.C."/>
            <person name="Hillier L.W."/>
            <person name="Marshall Graves J.A."/>
            <person name="Birney E."/>
            <person name="Ponting C.P."/>
            <person name="Grutzner F."/>
            <person name="Belov K."/>
            <person name="Miller W."/>
            <person name="Clarke L."/>
            <person name="Chinwalla A.T."/>
            <person name="Yang S.P."/>
            <person name="Heger A."/>
            <person name="Locke D.P."/>
            <person name="Miethke P."/>
            <person name="Waters P.D."/>
            <person name="Veyrunes F."/>
            <person name="Fulton L."/>
            <person name="Fulton B."/>
            <person name="Graves T."/>
            <person name="Wallis J."/>
            <person name="Puente X.S."/>
            <person name="Lopez-Otin C."/>
            <person name="Ordonez G.R."/>
            <person name="Eichler E.E."/>
            <person name="Chen L."/>
            <person name="Cheng Z."/>
            <person name="Deakin J.E."/>
            <person name="Alsop A."/>
            <person name="Thompson K."/>
            <person name="Kirby P."/>
            <person name="Papenfuss A.T."/>
            <person name="Wakefield M.J."/>
            <person name="Olender T."/>
            <person name="Lancet D."/>
            <person name="Huttley G.A."/>
            <person name="Smit A.F."/>
            <person name="Pask A."/>
            <person name="Temple-Smith P."/>
            <person name="Batzer M.A."/>
            <person name="Walker J.A."/>
            <person name="Konkel M.K."/>
            <person name="Harris R.S."/>
            <person name="Whittington C.M."/>
            <person name="Wong E.S."/>
            <person name="Gemmell N.J."/>
            <person name="Buschiazzo E."/>
            <person name="Vargas Jentzsch I.M."/>
            <person name="Merkel A."/>
            <person name="Schmitz J."/>
            <person name="Zemann A."/>
            <person name="Churakov G."/>
            <person name="Kriegs J.O."/>
            <person name="Brosius J."/>
            <person name="Murchison E.P."/>
            <person name="Sachidanandam R."/>
            <person name="Smith C."/>
            <person name="Hannon G.J."/>
            <person name="Tsend-Ayush E."/>
            <person name="McMillan D."/>
            <person name="Attenborough R."/>
            <person name="Rens W."/>
            <person name="Ferguson-Smith M."/>
            <person name="Lefevre C.M."/>
            <person name="Sharp J.A."/>
            <person name="Nicholas K.R."/>
            <person name="Ray D.A."/>
            <person name="Kube M."/>
            <person name="Reinhardt R."/>
            <person name="Pringle T.H."/>
            <person name="Taylor J."/>
            <person name="Jones R.C."/>
            <person name="Nixon B."/>
            <person name="Dacheux J.L."/>
            <person name="Niwa H."/>
            <person name="Sekita Y."/>
            <person name="Huang X."/>
            <person name="Stark A."/>
            <person name="Kheradpour P."/>
            <person name="Kellis M."/>
            <person name="Flicek P."/>
            <person name="Chen Y."/>
            <person name="Webber C."/>
            <person name="Hardison R."/>
            <person name="Nelson J."/>
            <person name="Hallsworth-Pepin K."/>
            <person name="Delehaunty K."/>
            <person name="Markovic C."/>
            <person name="Minx P."/>
            <person name="Feng Y."/>
            <person name="Kremitzki C."/>
            <person name="Mitreva M."/>
            <person name="Glasscock J."/>
            <person name="Wylie T."/>
            <person name="Wohldmann P."/>
            <person name="Thiru P."/>
            <person name="Nhan M.N."/>
            <person name="Pohl C.S."/>
            <person name="Smith S.M."/>
            <person name="Hou S."/>
            <person name="Nefedov M."/>
            <person name="de Jong P.J."/>
            <person name="Renfree M.B."/>
            <person name="Mardis E.R."/>
            <person name="Wilson R.K."/>
        </authorList>
    </citation>
    <scope>NUCLEOTIDE SEQUENCE [LARGE SCALE GENOMIC DNA]</scope>
    <source>
        <strain evidence="4 5">Glennie</strain>
    </source>
</reference>
<keyword evidence="5" id="KW-1185">Reference proteome</keyword>
<dbReference type="GO" id="GO:0005856">
    <property type="term" value="C:cytoskeleton"/>
    <property type="evidence" value="ECO:0000318"/>
    <property type="project" value="GO_Central"/>
</dbReference>
<dbReference type="PANTHER" id="PTHR32083:SF32">
    <property type="entry name" value="COILED-COIL DOMAIN-CONTAINING PROTEIN 110"/>
    <property type="match status" value="1"/>
</dbReference>
<evidence type="ECO:0000256" key="2">
    <source>
        <dbReference type="SAM" id="Coils"/>
    </source>
</evidence>
<dbReference type="PANTHER" id="PTHR32083">
    <property type="entry name" value="CILIA AND FLAGELLA-ASSOCIATED PROTEIN 58-RELATED"/>
    <property type="match status" value="1"/>
</dbReference>